<dbReference type="PANTHER" id="PTHR23244">
    <property type="entry name" value="KELCH REPEAT DOMAIN"/>
    <property type="match status" value="1"/>
</dbReference>
<dbReference type="InterPro" id="IPR011043">
    <property type="entry name" value="Gal_Oxase/kelch_b-propeller"/>
</dbReference>
<dbReference type="Pfam" id="PF24681">
    <property type="entry name" value="Kelch_KLHDC2_KLHL20_DRC7"/>
    <property type="match status" value="1"/>
</dbReference>
<sequence>MAESVRVALHGSIVIGDFVYIDGGLQAQRVNGQFSNLSLNTKTLSIDMRTSWTNTTVNVSSIDNDGSPPFFHCSHWPDESSGSFYSWTGEVPAGSMVPQKSFWKFTCDGKGGGKWTRQPDTDTFQQLTWPVSGYSTTVDGADNVGFETADIIPVPGVVSYNFSTSQWNNKSTERWNQYGTGIFGQAAEVPFAEGLLVLVGGESGSRTSITNKGGYIDFRSLSIYDTATGNWYLQVTTGEAPSIRDSFCLAGVRGENSYELFIFGGWLRAAGELYNDSYVLSLPAFHWFKGPTNTPPRKGHTCHAVGGGQVIVIGGYNRVVNDTLVWEEQDPWDHELGIFDLTAMEWKDRYNATAAAYESPKEVKSWYADAKNPEPNWTSETVRALFARMTPMDSSATPPKNPTISSSAVSSSSTHKSWTAIILGTVVGSITMVVSLAVLLVL</sequence>
<dbReference type="GeneID" id="54301041"/>
<proteinExistence type="predicted"/>
<dbReference type="InterPro" id="IPR015915">
    <property type="entry name" value="Kelch-typ_b-propeller"/>
</dbReference>
<dbReference type="EMBL" id="ML995502">
    <property type="protein sequence ID" value="KAF2137450.1"/>
    <property type="molecule type" value="Genomic_DNA"/>
</dbReference>
<feature type="compositionally biased region" description="Polar residues" evidence="1">
    <location>
        <begin position="392"/>
        <end position="404"/>
    </location>
</feature>
<dbReference type="RefSeq" id="XP_033393165.1">
    <property type="nucleotide sequence ID" value="XM_033543544.1"/>
</dbReference>
<dbReference type="AlphaFoldDB" id="A0A6A6B0A3"/>
<keyword evidence="2" id="KW-1133">Transmembrane helix</keyword>
<name>A0A6A6B0A3_9PEZI</name>
<dbReference type="Proteomes" id="UP000799438">
    <property type="component" value="Unassembled WGS sequence"/>
</dbReference>
<keyword evidence="2" id="KW-0472">Membrane</keyword>
<evidence type="ECO:0000256" key="2">
    <source>
        <dbReference type="SAM" id="Phobius"/>
    </source>
</evidence>
<evidence type="ECO:0000313" key="4">
    <source>
        <dbReference type="Proteomes" id="UP000799438"/>
    </source>
</evidence>
<dbReference type="OrthoDB" id="10251809at2759"/>
<accession>A0A6A6B0A3</accession>
<keyword evidence="2" id="KW-0812">Transmembrane</keyword>
<protein>
    <recommendedName>
        <fullName evidence="5">Kelch repeat protein</fullName>
    </recommendedName>
</protein>
<dbReference type="Gene3D" id="2.120.10.80">
    <property type="entry name" value="Kelch-type beta propeller"/>
    <property type="match status" value="1"/>
</dbReference>
<feature type="region of interest" description="Disordered" evidence="1">
    <location>
        <begin position="391"/>
        <end position="410"/>
    </location>
</feature>
<keyword evidence="4" id="KW-1185">Reference proteome</keyword>
<feature type="transmembrane region" description="Helical" evidence="2">
    <location>
        <begin position="418"/>
        <end position="441"/>
    </location>
</feature>
<evidence type="ECO:0000256" key="1">
    <source>
        <dbReference type="SAM" id="MobiDB-lite"/>
    </source>
</evidence>
<gene>
    <name evidence="3" type="ORF">K452DRAFT_312275</name>
</gene>
<evidence type="ECO:0008006" key="5">
    <source>
        <dbReference type="Google" id="ProtNLM"/>
    </source>
</evidence>
<dbReference type="PANTHER" id="PTHR23244:SF490">
    <property type="entry name" value="KELCH REPEAT PROTEIN"/>
    <property type="match status" value="1"/>
</dbReference>
<evidence type="ECO:0000313" key="3">
    <source>
        <dbReference type="EMBL" id="KAF2137450.1"/>
    </source>
</evidence>
<dbReference type="SUPFAM" id="SSF50965">
    <property type="entry name" value="Galactose oxidase, central domain"/>
    <property type="match status" value="1"/>
</dbReference>
<organism evidence="3 4">
    <name type="scientific">Aplosporella prunicola CBS 121167</name>
    <dbReference type="NCBI Taxonomy" id="1176127"/>
    <lineage>
        <taxon>Eukaryota</taxon>
        <taxon>Fungi</taxon>
        <taxon>Dikarya</taxon>
        <taxon>Ascomycota</taxon>
        <taxon>Pezizomycotina</taxon>
        <taxon>Dothideomycetes</taxon>
        <taxon>Dothideomycetes incertae sedis</taxon>
        <taxon>Botryosphaeriales</taxon>
        <taxon>Aplosporellaceae</taxon>
        <taxon>Aplosporella</taxon>
    </lineage>
</organism>
<reference evidence="3" key="1">
    <citation type="journal article" date="2020" name="Stud. Mycol.">
        <title>101 Dothideomycetes genomes: a test case for predicting lifestyles and emergence of pathogens.</title>
        <authorList>
            <person name="Haridas S."/>
            <person name="Albert R."/>
            <person name="Binder M."/>
            <person name="Bloem J."/>
            <person name="Labutti K."/>
            <person name="Salamov A."/>
            <person name="Andreopoulos B."/>
            <person name="Baker S."/>
            <person name="Barry K."/>
            <person name="Bills G."/>
            <person name="Bluhm B."/>
            <person name="Cannon C."/>
            <person name="Castanera R."/>
            <person name="Culley D."/>
            <person name="Daum C."/>
            <person name="Ezra D."/>
            <person name="Gonzalez J."/>
            <person name="Henrissat B."/>
            <person name="Kuo A."/>
            <person name="Liang C."/>
            <person name="Lipzen A."/>
            <person name="Lutzoni F."/>
            <person name="Magnuson J."/>
            <person name="Mondo S."/>
            <person name="Nolan M."/>
            <person name="Ohm R."/>
            <person name="Pangilinan J."/>
            <person name="Park H.-J."/>
            <person name="Ramirez L."/>
            <person name="Alfaro M."/>
            <person name="Sun H."/>
            <person name="Tritt A."/>
            <person name="Yoshinaga Y."/>
            <person name="Zwiers L.-H."/>
            <person name="Turgeon B."/>
            <person name="Goodwin S."/>
            <person name="Spatafora J."/>
            <person name="Crous P."/>
            <person name="Grigoriev I."/>
        </authorList>
    </citation>
    <scope>NUCLEOTIDE SEQUENCE</scope>
    <source>
        <strain evidence="3">CBS 121167</strain>
    </source>
</reference>